<feature type="transmembrane region" description="Helical" evidence="10">
    <location>
        <begin position="155"/>
        <end position="175"/>
    </location>
</feature>
<evidence type="ECO:0000259" key="11">
    <source>
        <dbReference type="PROSITE" id="PS51384"/>
    </source>
</evidence>
<name>A0A0C3GBE6_OIDMZ</name>
<dbReference type="Pfam" id="PF08030">
    <property type="entry name" value="NAD_binding_6"/>
    <property type="match status" value="1"/>
</dbReference>
<dbReference type="InterPro" id="IPR051410">
    <property type="entry name" value="Ferric/Cupric_Reductase"/>
</dbReference>
<feature type="transmembrane region" description="Helical" evidence="10">
    <location>
        <begin position="182"/>
        <end position="201"/>
    </location>
</feature>
<keyword evidence="5" id="KW-0249">Electron transport</keyword>
<dbReference type="EMBL" id="KN832894">
    <property type="protein sequence ID" value="KIM93505.1"/>
    <property type="molecule type" value="Genomic_DNA"/>
</dbReference>
<dbReference type="Pfam" id="PF01794">
    <property type="entry name" value="Ferric_reduct"/>
    <property type="match status" value="1"/>
</dbReference>
<keyword evidence="8" id="KW-0406">Ion transport</keyword>
<evidence type="ECO:0000256" key="4">
    <source>
        <dbReference type="ARBA" id="ARBA00022692"/>
    </source>
</evidence>
<dbReference type="AlphaFoldDB" id="A0A0C3GBE6"/>
<dbReference type="HOGENOM" id="CLU_010365_8_1_1"/>
<dbReference type="InterPro" id="IPR013112">
    <property type="entry name" value="FAD-bd_8"/>
</dbReference>
<evidence type="ECO:0000256" key="3">
    <source>
        <dbReference type="ARBA" id="ARBA00022448"/>
    </source>
</evidence>
<dbReference type="GO" id="GO:0006826">
    <property type="term" value="P:iron ion transport"/>
    <property type="evidence" value="ECO:0007669"/>
    <property type="project" value="TreeGrafter"/>
</dbReference>
<evidence type="ECO:0000256" key="6">
    <source>
        <dbReference type="ARBA" id="ARBA00022989"/>
    </source>
</evidence>
<evidence type="ECO:0000313" key="12">
    <source>
        <dbReference type="EMBL" id="KIM93505.1"/>
    </source>
</evidence>
<feature type="domain" description="FAD-binding FR-type" evidence="11">
    <location>
        <begin position="225"/>
        <end position="364"/>
    </location>
</feature>
<dbReference type="InterPro" id="IPR039261">
    <property type="entry name" value="FNR_nucleotide-bd"/>
</dbReference>
<keyword evidence="13" id="KW-1185">Reference proteome</keyword>
<keyword evidence="6 10" id="KW-1133">Transmembrane helix</keyword>
<evidence type="ECO:0000256" key="8">
    <source>
        <dbReference type="ARBA" id="ARBA00023065"/>
    </source>
</evidence>
<keyword evidence="9 10" id="KW-0472">Membrane</keyword>
<dbReference type="CDD" id="cd06186">
    <property type="entry name" value="NOX_Duox_like_FAD_NADP"/>
    <property type="match status" value="1"/>
</dbReference>
<dbReference type="GO" id="GO:0006879">
    <property type="term" value="P:intracellular iron ion homeostasis"/>
    <property type="evidence" value="ECO:0007669"/>
    <property type="project" value="TreeGrafter"/>
</dbReference>
<dbReference type="InterPro" id="IPR017927">
    <property type="entry name" value="FAD-bd_FR_type"/>
</dbReference>
<feature type="transmembrane region" description="Helical" evidence="10">
    <location>
        <begin position="207"/>
        <end position="227"/>
    </location>
</feature>
<feature type="transmembrane region" description="Helical" evidence="10">
    <location>
        <begin position="6"/>
        <end position="24"/>
    </location>
</feature>
<dbReference type="Gene3D" id="3.40.50.80">
    <property type="entry name" value="Nucleotide-binding domain of ferredoxin-NADP reductase (FNR) module"/>
    <property type="match status" value="1"/>
</dbReference>
<dbReference type="GO" id="GO:0000293">
    <property type="term" value="F:ferric-chelate reductase activity"/>
    <property type="evidence" value="ECO:0007669"/>
    <property type="project" value="UniProtKB-ARBA"/>
</dbReference>
<feature type="transmembrane region" description="Helical" evidence="10">
    <location>
        <begin position="58"/>
        <end position="77"/>
    </location>
</feature>
<dbReference type="GO" id="GO:0015677">
    <property type="term" value="P:copper ion import"/>
    <property type="evidence" value="ECO:0007669"/>
    <property type="project" value="TreeGrafter"/>
</dbReference>
<evidence type="ECO:0000313" key="13">
    <source>
        <dbReference type="Proteomes" id="UP000054321"/>
    </source>
</evidence>
<dbReference type="InParanoid" id="A0A0C3GBE6"/>
<organism evidence="12 13">
    <name type="scientific">Oidiodendron maius (strain Zn)</name>
    <dbReference type="NCBI Taxonomy" id="913774"/>
    <lineage>
        <taxon>Eukaryota</taxon>
        <taxon>Fungi</taxon>
        <taxon>Dikarya</taxon>
        <taxon>Ascomycota</taxon>
        <taxon>Pezizomycotina</taxon>
        <taxon>Leotiomycetes</taxon>
        <taxon>Leotiomycetes incertae sedis</taxon>
        <taxon>Myxotrichaceae</taxon>
        <taxon>Oidiodendron</taxon>
    </lineage>
</organism>
<evidence type="ECO:0000256" key="5">
    <source>
        <dbReference type="ARBA" id="ARBA00022982"/>
    </source>
</evidence>
<evidence type="ECO:0000256" key="1">
    <source>
        <dbReference type="ARBA" id="ARBA00004141"/>
    </source>
</evidence>
<protein>
    <recommendedName>
        <fullName evidence="11">FAD-binding FR-type domain-containing protein</fullName>
    </recommendedName>
</protein>
<sequence>MSNSKWYAISIAAIAASVLCFYVLENLARLLRASLETIFLQLRYRYINPNWRGLDTTWLHALLVAALWVGNASYLIVTVRSRQDLLHETAMLFTVNLIPLALGSHMNTIADLLHVGLDGYIRLHRWIGWLAVIEGLVHTAIALAEKPGVKSVPQIAAVVAASSVAGLIVFSIPMVRRLAYETFLRAHQVFVVALVVGVWLHSPGNQFQIPILYLLIASCLWVALRLLRLLTILTRNYIGKHACRAKIWTLSDAFQVHVTVTRPWKYHAGQYIYLRLRRAGYGARLQSHPYFLSWWYVDSQGRDVVVLIVGRQRGFSRGLDNHSNGGLVVGKEKDGRLVLASDAAEHGVTYKAHIEGPYGQALELDAYGTVILIATGSGIAGIFPFIKQLLAGYHRWDAKVRRLMLFWEVEREQHMLWLGNWMTEMLDVDTYKILNIKIYITEGSARSIPNDSSRIKVVSATLDVTDVLRQGTSGVMGRAAVLLCVRKRLNEQARRVVLSLTGKVDIRLHELPFHPSRVFPSLEATGVRAVEKGSSTIA</sequence>
<proteinExistence type="inferred from homology"/>
<dbReference type="InterPro" id="IPR013121">
    <property type="entry name" value="Fe_red_NAD-bd_6"/>
</dbReference>
<dbReference type="PANTHER" id="PTHR32361">
    <property type="entry name" value="FERRIC/CUPRIC REDUCTASE TRANSMEMBRANE COMPONENT"/>
    <property type="match status" value="1"/>
</dbReference>
<feature type="transmembrane region" description="Helical" evidence="10">
    <location>
        <begin position="126"/>
        <end position="143"/>
    </location>
</feature>
<dbReference type="PROSITE" id="PS51384">
    <property type="entry name" value="FAD_FR"/>
    <property type="match status" value="1"/>
</dbReference>
<dbReference type="GO" id="GO:0005886">
    <property type="term" value="C:plasma membrane"/>
    <property type="evidence" value="ECO:0007669"/>
    <property type="project" value="TreeGrafter"/>
</dbReference>
<keyword evidence="4 10" id="KW-0812">Transmembrane</keyword>
<gene>
    <name evidence="12" type="ORF">OIDMADRAFT_61439</name>
</gene>
<evidence type="ECO:0000256" key="9">
    <source>
        <dbReference type="ARBA" id="ARBA00023136"/>
    </source>
</evidence>
<evidence type="ECO:0000256" key="10">
    <source>
        <dbReference type="SAM" id="Phobius"/>
    </source>
</evidence>
<comment type="similarity">
    <text evidence="2">Belongs to the ferric reductase (FRE) family.</text>
</comment>
<keyword evidence="3" id="KW-0813">Transport</keyword>
<evidence type="ECO:0000256" key="7">
    <source>
        <dbReference type="ARBA" id="ARBA00023002"/>
    </source>
</evidence>
<dbReference type="PANTHER" id="PTHR32361:SF26">
    <property type="entry name" value="FAD-BINDING 8 DOMAIN-CONTAINING PROTEIN-RELATED"/>
    <property type="match status" value="1"/>
</dbReference>
<dbReference type="OrthoDB" id="4494341at2759"/>
<dbReference type="Pfam" id="PF08022">
    <property type="entry name" value="FAD_binding_8"/>
    <property type="match status" value="1"/>
</dbReference>
<keyword evidence="7" id="KW-0560">Oxidoreductase</keyword>
<evidence type="ECO:0000256" key="2">
    <source>
        <dbReference type="ARBA" id="ARBA00006278"/>
    </source>
</evidence>
<dbReference type="Proteomes" id="UP000054321">
    <property type="component" value="Unassembled WGS sequence"/>
</dbReference>
<comment type="subcellular location">
    <subcellularLocation>
        <location evidence="1">Membrane</location>
        <topology evidence="1">Multi-pass membrane protein</topology>
    </subcellularLocation>
</comment>
<reference evidence="12 13" key="1">
    <citation type="submission" date="2014-04" db="EMBL/GenBank/DDBJ databases">
        <authorList>
            <consortium name="DOE Joint Genome Institute"/>
            <person name="Kuo A."/>
            <person name="Martino E."/>
            <person name="Perotto S."/>
            <person name="Kohler A."/>
            <person name="Nagy L.G."/>
            <person name="Floudas D."/>
            <person name="Copeland A."/>
            <person name="Barry K.W."/>
            <person name="Cichocki N."/>
            <person name="Veneault-Fourrey C."/>
            <person name="LaButti K."/>
            <person name="Lindquist E.A."/>
            <person name="Lipzen A."/>
            <person name="Lundell T."/>
            <person name="Morin E."/>
            <person name="Murat C."/>
            <person name="Sun H."/>
            <person name="Tunlid A."/>
            <person name="Henrissat B."/>
            <person name="Grigoriev I.V."/>
            <person name="Hibbett D.S."/>
            <person name="Martin F."/>
            <person name="Nordberg H.P."/>
            <person name="Cantor M.N."/>
            <person name="Hua S.X."/>
        </authorList>
    </citation>
    <scope>NUCLEOTIDE SEQUENCE [LARGE SCALE GENOMIC DNA]</scope>
    <source>
        <strain evidence="12 13">Zn</strain>
    </source>
</reference>
<accession>A0A0C3GBE6</accession>
<dbReference type="InterPro" id="IPR013130">
    <property type="entry name" value="Fe3_Rdtase_TM_dom"/>
</dbReference>
<dbReference type="SUPFAM" id="SSF52343">
    <property type="entry name" value="Ferredoxin reductase-like, C-terminal NADP-linked domain"/>
    <property type="match status" value="1"/>
</dbReference>
<dbReference type="STRING" id="913774.A0A0C3GBE6"/>
<reference evidence="13" key="2">
    <citation type="submission" date="2015-01" db="EMBL/GenBank/DDBJ databases">
        <title>Evolutionary Origins and Diversification of the Mycorrhizal Mutualists.</title>
        <authorList>
            <consortium name="DOE Joint Genome Institute"/>
            <consortium name="Mycorrhizal Genomics Consortium"/>
            <person name="Kohler A."/>
            <person name="Kuo A."/>
            <person name="Nagy L.G."/>
            <person name="Floudas D."/>
            <person name="Copeland A."/>
            <person name="Barry K.W."/>
            <person name="Cichocki N."/>
            <person name="Veneault-Fourrey C."/>
            <person name="LaButti K."/>
            <person name="Lindquist E.A."/>
            <person name="Lipzen A."/>
            <person name="Lundell T."/>
            <person name="Morin E."/>
            <person name="Murat C."/>
            <person name="Riley R."/>
            <person name="Ohm R."/>
            <person name="Sun H."/>
            <person name="Tunlid A."/>
            <person name="Henrissat B."/>
            <person name="Grigoriev I.V."/>
            <person name="Hibbett D.S."/>
            <person name="Martin F."/>
        </authorList>
    </citation>
    <scope>NUCLEOTIDE SEQUENCE [LARGE SCALE GENOMIC DNA]</scope>
    <source>
        <strain evidence="13">Zn</strain>
    </source>
</reference>